<organism evidence="2 3">
    <name type="scientific">Paenibacillus mucilaginosus (strain KNP414)</name>
    <dbReference type="NCBI Taxonomy" id="1036673"/>
    <lineage>
        <taxon>Bacteria</taxon>
        <taxon>Bacillati</taxon>
        <taxon>Bacillota</taxon>
        <taxon>Bacilli</taxon>
        <taxon>Bacillales</taxon>
        <taxon>Paenibacillaceae</taxon>
        <taxon>Paenibacillus</taxon>
    </lineage>
</organism>
<feature type="region of interest" description="Disordered" evidence="1">
    <location>
        <begin position="1"/>
        <end position="38"/>
    </location>
</feature>
<protein>
    <submittedName>
        <fullName evidence="2">Uncharacterized protein</fullName>
    </submittedName>
</protein>
<dbReference type="Proteomes" id="UP000006620">
    <property type="component" value="Chromosome"/>
</dbReference>
<dbReference type="HOGENOM" id="CLU_3330968_0_0_9"/>
<dbReference type="EMBL" id="CP002869">
    <property type="protein sequence ID" value="AEI42181.1"/>
    <property type="molecule type" value="Genomic_DNA"/>
</dbReference>
<evidence type="ECO:0000256" key="1">
    <source>
        <dbReference type="SAM" id="MobiDB-lite"/>
    </source>
</evidence>
<evidence type="ECO:0000313" key="3">
    <source>
        <dbReference type="Proteomes" id="UP000006620"/>
    </source>
</evidence>
<sequence length="38" mass="4357">MGETEESEGIGTFGYGRRDRDGTGRDGDRKRRPAWDRL</sequence>
<name>F8FDL1_PAEMK</name>
<gene>
    <name evidence="2" type="ordered locus">KNP414_03637</name>
</gene>
<feature type="compositionally biased region" description="Basic and acidic residues" evidence="1">
    <location>
        <begin position="16"/>
        <end position="38"/>
    </location>
</feature>
<dbReference type="AlphaFoldDB" id="F8FDL1"/>
<proteinExistence type="predicted"/>
<dbReference type="KEGG" id="pms:KNP414_03637"/>
<dbReference type="PATRIC" id="fig|1036673.3.peg.3337"/>
<evidence type="ECO:0000313" key="2">
    <source>
        <dbReference type="EMBL" id="AEI42181.1"/>
    </source>
</evidence>
<reference evidence="2 3" key="2">
    <citation type="journal article" date="2013" name="Genome Announc.">
        <title>Genome Sequence of Growth-Improving Paenibacillus mucilaginosus Strain KNP414.</title>
        <authorList>
            <person name="Lu J.J."/>
            <person name="Wang J.F."/>
            <person name="Hu X.F."/>
        </authorList>
    </citation>
    <scope>NUCLEOTIDE SEQUENCE [LARGE SCALE GENOMIC DNA]</scope>
    <source>
        <strain evidence="2 3">KNP414</strain>
    </source>
</reference>
<reference evidence="3" key="1">
    <citation type="submission" date="2011-06" db="EMBL/GenBank/DDBJ databases">
        <title>Complete genome sequence of Paenibacillus mucilaginosus KNP414.</title>
        <authorList>
            <person name="Wang J."/>
            <person name="Hu S."/>
            <person name="Hu X."/>
            <person name="Zhang B."/>
            <person name="Dong D."/>
            <person name="Zhang S."/>
            <person name="Zhao K."/>
            <person name="Wu D."/>
        </authorList>
    </citation>
    <scope>NUCLEOTIDE SEQUENCE [LARGE SCALE GENOMIC DNA]</scope>
    <source>
        <strain evidence="3">KNP414</strain>
    </source>
</reference>
<accession>F8FDL1</accession>